<feature type="domain" description="Response regulatory" evidence="3">
    <location>
        <begin position="31"/>
        <end position="145"/>
    </location>
</feature>
<dbReference type="GO" id="GO:0000160">
    <property type="term" value="P:phosphorelay signal transduction system"/>
    <property type="evidence" value="ECO:0007669"/>
    <property type="project" value="InterPro"/>
</dbReference>
<sequence>MTNELLLNIFNRDYLVRKRETKSQNPSVGKIVMIVDDDKDFRFLLRDRLVRLGLTCVEAENGEVAKNQLNKKDVDLVITDYRMPKMNGLELIDWLQHTHRYVPIILVSGDLSVPIRNKAKHVGVYAIVEKPCSLSELSTKVQEIFNEF</sequence>
<dbReference type="Proteomes" id="UP001302494">
    <property type="component" value="Chromosome"/>
</dbReference>
<keyword evidence="5" id="KW-1185">Reference proteome</keyword>
<dbReference type="AlphaFoldDB" id="A0AA96K0M0"/>
<dbReference type="InterPro" id="IPR001789">
    <property type="entry name" value="Sig_transdc_resp-reg_receiver"/>
</dbReference>
<gene>
    <name evidence="4" type="ORF">PQG83_00160</name>
</gene>
<evidence type="ECO:0000259" key="3">
    <source>
        <dbReference type="PROSITE" id="PS50110"/>
    </source>
</evidence>
<feature type="modified residue" description="4-aspartylphosphate" evidence="2">
    <location>
        <position position="80"/>
    </location>
</feature>
<organism evidence="4 5">
    <name type="scientific">Candidatus Nitrospira neomarina</name>
    <dbReference type="NCBI Taxonomy" id="3020899"/>
    <lineage>
        <taxon>Bacteria</taxon>
        <taxon>Pseudomonadati</taxon>
        <taxon>Nitrospirota</taxon>
        <taxon>Nitrospiria</taxon>
        <taxon>Nitrospirales</taxon>
        <taxon>Nitrospiraceae</taxon>
        <taxon>Nitrospira</taxon>
    </lineage>
</organism>
<reference evidence="4 5" key="1">
    <citation type="submission" date="2023-01" db="EMBL/GenBank/DDBJ databases">
        <title>Cultivation and genomic characterization of new, ubiquitous marine nitrite-oxidizing bacteria from the Nitrospirales.</title>
        <authorList>
            <person name="Mueller A.J."/>
            <person name="Daebeler A."/>
            <person name="Herbold C.W."/>
            <person name="Kirkegaard R.H."/>
            <person name="Daims H."/>
        </authorList>
    </citation>
    <scope>NUCLEOTIDE SEQUENCE [LARGE SCALE GENOMIC DNA]</scope>
    <source>
        <strain evidence="4 5">DK</strain>
    </source>
</reference>
<dbReference type="PANTHER" id="PTHR44591:SF23">
    <property type="entry name" value="CHEY SUBFAMILY"/>
    <property type="match status" value="1"/>
</dbReference>
<dbReference type="PANTHER" id="PTHR44591">
    <property type="entry name" value="STRESS RESPONSE REGULATOR PROTEIN 1"/>
    <property type="match status" value="1"/>
</dbReference>
<dbReference type="Gene3D" id="3.40.50.2300">
    <property type="match status" value="1"/>
</dbReference>
<dbReference type="InterPro" id="IPR050595">
    <property type="entry name" value="Bact_response_regulator"/>
</dbReference>
<dbReference type="SMART" id="SM00448">
    <property type="entry name" value="REC"/>
    <property type="match status" value="1"/>
</dbReference>
<dbReference type="Pfam" id="PF00072">
    <property type="entry name" value="Response_reg"/>
    <property type="match status" value="1"/>
</dbReference>
<dbReference type="EMBL" id="CP116968">
    <property type="protein sequence ID" value="WNM62191.1"/>
    <property type="molecule type" value="Genomic_DNA"/>
</dbReference>
<evidence type="ECO:0000256" key="1">
    <source>
        <dbReference type="ARBA" id="ARBA00022553"/>
    </source>
</evidence>
<evidence type="ECO:0000313" key="4">
    <source>
        <dbReference type="EMBL" id="WNM62191.1"/>
    </source>
</evidence>
<evidence type="ECO:0000313" key="5">
    <source>
        <dbReference type="Proteomes" id="UP001302494"/>
    </source>
</evidence>
<evidence type="ECO:0000256" key="2">
    <source>
        <dbReference type="PROSITE-ProRule" id="PRU00169"/>
    </source>
</evidence>
<proteinExistence type="predicted"/>
<dbReference type="InterPro" id="IPR011006">
    <property type="entry name" value="CheY-like_superfamily"/>
</dbReference>
<protein>
    <submittedName>
        <fullName evidence="4">Response regulator</fullName>
    </submittedName>
</protein>
<dbReference type="PROSITE" id="PS50110">
    <property type="entry name" value="RESPONSE_REGULATORY"/>
    <property type="match status" value="1"/>
</dbReference>
<dbReference type="KEGG" id="nneo:PQG83_00160"/>
<dbReference type="SUPFAM" id="SSF52172">
    <property type="entry name" value="CheY-like"/>
    <property type="match status" value="1"/>
</dbReference>
<keyword evidence="1 2" id="KW-0597">Phosphoprotein</keyword>
<accession>A0AA96K0M0</accession>
<name>A0AA96K0M0_9BACT</name>
<dbReference type="RefSeq" id="WP_312745316.1">
    <property type="nucleotide sequence ID" value="NZ_CP116968.1"/>
</dbReference>
<dbReference type="CDD" id="cd00156">
    <property type="entry name" value="REC"/>
    <property type="match status" value="1"/>
</dbReference>